<keyword evidence="1" id="KW-0732">Signal</keyword>
<organism evidence="2 3">
    <name type="scientific">Streptomyces griseoloalbus</name>
    <dbReference type="NCBI Taxonomy" id="67303"/>
    <lineage>
        <taxon>Bacteria</taxon>
        <taxon>Bacillati</taxon>
        <taxon>Actinomycetota</taxon>
        <taxon>Actinomycetes</taxon>
        <taxon>Kitasatosporales</taxon>
        <taxon>Streptomycetaceae</taxon>
        <taxon>Streptomyces</taxon>
    </lineage>
</organism>
<dbReference type="Proteomes" id="UP000568022">
    <property type="component" value="Unassembled WGS sequence"/>
</dbReference>
<accession>A0A7W8F9J4</accession>
<keyword evidence="3" id="KW-1185">Reference proteome</keyword>
<evidence type="ECO:0000313" key="2">
    <source>
        <dbReference type="EMBL" id="MBB5126334.1"/>
    </source>
</evidence>
<protein>
    <recommendedName>
        <fullName evidence="4">Lipoprotein</fullName>
    </recommendedName>
</protein>
<gene>
    <name evidence="2" type="ORF">FHS32_003071</name>
</gene>
<name>A0A7W8F9J4_9ACTN</name>
<sequence length="405" mass="43289">MLRALTGKVAVLVAVLAVLCVQGCSSSQSEEEKGPAPGPSAPYWGNRAYTLPDSPFTREGTVVTATCSMGARFAGVNVQAWDPERWELRETRNFFIPVDAAFTNYPDVEDVHSPLVDLCGVSSDSPSPYAVDDLEYVTPRVRALFDLAYTRMAVVLRDADGRTTHAGYVESEGNADDFVSLSDAEGDDEQNAVMAPDGRSVWFTYVTADGERRIGSRSTEGDHRLSYEGPAIGHDLPLTVTGKPPHAVQANMVHLAPDGRRLTATAPKIYGHVFHTRDSSGPLTAASGRSARLLSGCVGIVGWVADERVLCRTQSGNFRTVDARSGRAEGNAVAVIREDDGRVAEGMVVSADGEKFIVSVHSPNDRSGQPLGLGDFRVVSTSGEGGAVPVSAESLTSDTVFLEWR</sequence>
<reference evidence="2 3" key="1">
    <citation type="submission" date="2020-08" db="EMBL/GenBank/DDBJ databases">
        <title>Genomic Encyclopedia of Type Strains, Phase III (KMG-III): the genomes of soil and plant-associated and newly described type strains.</title>
        <authorList>
            <person name="Whitman W."/>
        </authorList>
    </citation>
    <scope>NUCLEOTIDE SEQUENCE [LARGE SCALE GENOMIC DNA]</scope>
    <source>
        <strain evidence="2 3">CECT 3226</strain>
    </source>
</reference>
<evidence type="ECO:0000256" key="1">
    <source>
        <dbReference type="SAM" id="SignalP"/>
    </source>
</evidence>
<proteinExistence type="predicted"/>
<feature type="signal peptide" evidence="1">
    <location>
        <begin position="1"/>
        <end position="23"/>
    </location>
</feature>
<dbReference type="AlphaFoldDB" id="A0A7W8F9J4"/>
<evidence type="ECO:0008006" key="4">
    <source>
        <dbReference type="Google" id="ProtNLM"/>
    </source>
</evidence>
<comment type="caution">
    <text evidence="2">The sequence shown here is derived from an EMBL/GenBank/DDBJ whole genome shotgun (WGS) entry which is preliminary data.</text>
</comment>
<dbReference type="EMBL" id="JACHJE010000006">
    <property type="protein sequence ID" value="MBB5126334.1"/>
    <property type="molecule type" value="Genomic_DNA"/>
</dbReference>
<feature type="chain" id="PRO_5039722846" description="Lipoprotein" evidence="1">
    <location>
        <begin position="24"/>
        <end position="405"/>
    </location>
</feature>
<evidence type="ECO:0000313" key="3">
    <source>
        <dbReference type="Proteomes" id="UP000568022"/>
    </source>
</evidence>